<dbReference type="Gene3D" id="2.40.320.10">
    <property type="entry name" value="Hypothetical Protein Pfu-838710-001"/>
    <property type="match status" value="1"/>
</dbReference>
<reference evidence="11" key="1">
    <citation type="journal article" date="2015" name="PLoS Genet.">
        <title>The dynamic genome and transcriptome of the human fungal pathogen Blastomyces and close relative Emmonsia.</title>
        <authorList>
            <person name="Munoz J.F."/>
            <person name="Gauthier G.M."/>
            <person name="Desjardins C.A."/>
            <person name="Gallo J.E."/>
            <person name="Holder J."/>
            <person name="Sullivan T.D."/>
            <person name="Marty A.J."/>
            <person name="Carmen J.C."/>
            <person name="Chen Z."/>
            <person name="Ding L."/>
            <person name="Gujja S."/>
            <person name="Magrini V."/>
            <person name="Misas E."/>
            <person name="Mitreva M."/>
            <person name="Priest M."/>
            <person name="Saif S."/>
            <person name="Whiston E.A."/>
            <person name="Young S."/>
            <person name="Zeng Q."/>
            <person name="Goldman W.E."/>
            <person name="Mardis E.R."/>
            <person name="Taylor J.W."/>
            <person name="McEwen J.G."/>
            <person name="Clay O.K."/>
            <person name="Klein B.S."/>
            <person name="Cuomo C.A."/>
        </authorList>
    </citation>
    <scope>NUCLEOTIDE SEQUENCE [LARGE SCALE GENOMIC DNA]</scope>
    <source>
        <strain evidence="11">UAMH 139</strain>
    </source>
</reference>
<dbReference type="GO" id="GO:0003712">
    <property type="term" value="F:transcription coregulator activity"/>
    <property type="evidence" value="ECO:0007669"/>
    <property type="project" value="InterPro"/>
</dbReference>
<keyword evidence="4 8" id="KW-0805">Transcription regulation</keyword>
<evidence type="ECO:0000313" key="10">
    <source>
        <dbReference type="EMBL" id="KLJ12771.1"/>
    </source>
</evidence>
<gene>
    <name evidence="8" type="primary">MED18</name>
    <name evidence="10" type="ORF">EMPG_12221</name>
</gene>
<keyword evidence="11" id="KW-1185">Reference proteome</keyword>
<evidence type="ECO:0000256" key="1">
    <source>
        <dbReference type="ARBA" id="ARBA00004123"/>
    </source>
</evidence>
<proteinExistence type="inferred from homology"/>
<comment type="similarity">
    <text evidence="2 8">Belongs to the Mediator complex subunit 18 family.</text>
</comment>
<dbReference type="OrthoDB" id="5348092at2759"/>
<evidence type="ECO:0000256" key="7">
    <source>
        <dbReference type="ARBA" id="ARBA00032012"/>
    </source>
</evidence>
<evidence type="ECO:0000256" key="4">
    <source>
        <dbReference type="ARBA" id="ARBA00023015"/>
    </source>
</evidence>
<dbReference type="GO" id="GO:0006357">
    <property type="term" value="P:regulation of transcription by RNA polymerase II"/>
    <property type="evidence" value="ECO:0007669"/>
    <property type="project" value="InterPro"/>
</dbReference>
<name>A0A0H1BUN1_9EURO</name>
<accession>A0A0H1BUN1</accession>
<dbReference type="PANTHER" id="PTHR13321:SF2">
    <property type="entry name" value="MEDIATOR OF RNA POLYMERASE II TRANSCRIPTION SUBUNIT 18"/>
    <property type="match status" value="1"/>
</dbReference>
<keyword evidence="8" id="KW-0010">Activator</keyword>
<evidence type="ECO:0000313" key="11">
    <source>
        <dbReference type="Proteomes" id="UP000053573"/>
    </source>
</evidence>
<evidence type="ECO:0000256" key="8">
    <source>
        <dbReference type="RuleBase" id="RU364150"/>
    </source>
</evidence>
<evidence type="ECO:0000256" key="9">
    <source>
        <dbReference type="SAM" id="MobiDB-lite"/>
    </source>
</evidence>
<dbReference type="InterPro" id="IPR019095">
    <property type="entry name" value="Mediator_Med18"/>
</dbReference>
<dbReference type="Proteomes" id="UP000053573">
    <property type="component" value="Unassembled WGS sequence"/>
</dbReference>
<evidence type="ECO:0000256" key="2">
    <source>
        <dbReference type="ARBA" id="ARBA00009814"/>
    </source>
</evidence>
<organism evidence="10 11">
    <name type="scientific">Blastomyces silverae</name>
    <dbReference type="NCBI Taxonomy" id="2060906"/>
    <lineage>
        <taxon>Eukaryota</taxon>
        <taxon>Fungi</taxon>
        <taxon>Dikarya</taxon>
        <taxon>Ascomycota</taxon>
        <taxon>Pezizomycotina</taxon>
        <taxon>Eurotiomycetes</taxon>
        <taxon>Eurotiomycetidae</taxon>
        <taxon>Onygenales</taxon>
        <taxon>Ajellomycetaceae</taxon>
        <taxon>Blastomyces</taxon>
    </lineage>
</organism>
<dbReference type="PANTHER" id="PTHR13321">
    <property type="entry name" value="MEDIATOR OF RNA POLYMERASE II TRANSCRIPTION, SUBUNIT 18"/>
    <property type="match status" value="1"/>
</dbReference>
<comment type="caution">
    <text evidence="10">The sequence shown here is derived from an EMBL/GenBank/DDBJ whole genome shotgun (WGS) entry which is preliminary data.</text>
</comment>
<dbReference type="STRING" id="2060906.A0A0H1BUN1"/>
<dbReference type="Pfam" id="PF09637">
    <property type="entry name" value="Med18"/>
    <property type="match status" value="1"/>
</dbReference>
<comment type="subcellular location">
    <subcellularLocation>
        <location evidence="1 8">Nucleus</location>
    </subcellularLocation>
</comment>
<keyword evidence="6 8" id="KW-0539">Nucleus</keyword>
<protein>
    <recommendedName>
        <fullName evidence="3 8">Mediator of RNA polymerase II transcription subunit 18</fullName>
    </recommendedName>
    <alternativeName>
        <fullName evidence="7 8">Mediator complex subunit 18</fullName>
    </alternativeName>
</protein>
<dbReference type="GO" id="GO:0006369">
    <property type="term" value="P:termination of RNA polymerase II transcription"/>
    <property type="evidence" value="ECO:0007669"/>
    <property type="project" value="TreeGrafter"/>
</dbReference>
<keyword evidence="5 8" id="KW-0804">Transcription</keyword>
<evidence type="ECO:0000256" key="5">
    <source>
        <dbReference type="ARBA" id="ARBA00023163"/>
    </source>
</evidence>
<dbReference type="AlphaFoldDB" id="A0A0H1BUN1"/>
<dbReference type="GO" id="GO:0070847">
    <property type="term" value="C:core mediator complex"/>
    <property type="evidence" value="ECO:0007669"/>
    <property type="project" value="TreeGrafter"/>
</dbReference>
<feature type="region of interest" description="Disordered" evidence="9">
    <location>
        <begin position="89"/>
        <end position="121"/>
    </location>
</feature>
<evidence type="ECO:0000256" key="3">
    <source>
        <dbReference type="ARBA" id="ARBA00019612"/>
    </source>
</evidence>
<comment type="function">
    <text evidence="8">Component of the Mediator complex, a coactivator involved in the regulated transcription of nearly all RNA polymerase II-dependent genes. Mediator functions as a bridge to convey information from gene-specific regulatory proteins to the basal RNA polymerase II transcription machinery. Mediator is recruited to promoters by direct interactions with regulatory proteins and serves as a scaffold for the assembly of a functional preinitiation complex with RNA polymerase II and the general transcription factors.</text>
</comment>
<dbReference type="EMBL" id="LDEV01000703">
    <property type="protein sequence ID" value="KLJ12771.1"/>
    <property type="molecule type" value="Genomic_DNA"/>
</dbReference>
<sequence length="293" mass="31597">MHELLLFAPVPAKQHHDLLQQLSGLTAMQPTRTFERRLVFKAYRKPGFIKTRPGGSQDVQALETQRLNKLLNGGLYHIQVVGNVKERDFGSMPASSSSSSSPLRSDAVTQGSGAGGDGTQQAAAAVSKGYVAANQPWRLEFKDTPEAGARSGVTSRFVGSANLPSGNIFPEMTAWGFDYVSEYVVEGHTFVMDDTVLFLHRVLTFPPSNDSSGGGGGGPKTLAPTEYLPPLDKMVPLDTSGAYVLQASITVQDSGNPDMLKANSQRLLGLKEHLKSVVKLEPEDRLSLDTRVK</sequence>
<dbReference type="GO" id="GO:0016592">
    <property type="term" value="C:mediator complex"/>
    <property type="evidence" value="ECO:0007669"/>
    <property type="project" value="InterPro"/>
</dbReference>
<comment type="subunit">
    <text evidence="8">Component of the Mediator complex.</text>
</comment>
<evidence type="ECO:0000256" key="6">
    <source>
        <dbReference type="ARBA" id="ARBA00023242"/>
    </source>
</evidence>